<evidence type="ECO:0000256" key="2">
    <source>
        <dbReference type="SAM" id="MobiDB-lite"/>
    </source>
</evidence>
<feature type="non-terminal residue" evidence="3">
    <location>
        <position position="1"/>
    </location>
</feature>
<reference evidence="3" key="1">
    <citation type="submission" date="2023-10" db="EMBL/GenBank/DDBJ databases">
        <authorList>
            <person name="Chen Y."/>
            <person name="Shah S."/>
            <person name="Dougan E. K."/>
            <person name="Thang M."/>
            <person name="Chan C."/>
        </authorList>
    </citation>
    <scope>NUCLEOTIDE SEQUENCE [LARGE SCALE GENOMIC DNA]</scope>
</reference>
<feature type="coiled-coil region" evidence="1">
    <location>
        <begin position="292"/>
        <end position="319"/>
    </location>
</feature>
<comment type="caution">
    <text evidence="3">The sequence shown here is derived from an EMBL/GenBank/DDBJ whole genome shotgun (WGS) entry which is preliminary data.</text>
</comment>
<evidence type="ECO:0008006" key="5">
    <source>
        <dbReference type="Google" id="ProtNLM"/>
    </source>
</evidence>
<feature type="compositionally biased region" description="Low complexity" evidence="2">
    <location>
        <begin position="41"/>
        <end position="54"/>
    </location>
</feature>
<organism evidence="3 4">
    <name type="scientific">Prorocentrum cordatum</name>
    <dbReference type="NCBI Taxonomy" id="2364126"/>
    <lineage>
        <taxon>Eukaryota</taxon>
        <taxon>Sar</taxon>
        <taxon>Alveolata</taxon>
        <taxon>Dinophyceae</taxon>
        <taxon>Prorocentrales</taxon>
        <taxon>Prorocentraceae</taxon>
        <taxon>Prorocentrum</taxon>
    </lineage>
</organism>
<evidence type="ECO:0000313" key="4">
    <source>
        <dbReference type="Proteomes" id="UP001189429"/>
    </source>
</evidence>
<sequence length="460" mass="50411">SISSRTAGLCAFPPMPSPPGLGRAMVAEGDDAPGPLRPGGAPDAATDVARPAAASGAVGPGTTSGSAACDADAMDMLRQLIVEAPAHAGEPPPEADHLVEYERRAASAQALRANMAKERSQQRDVAYKEKWWVDLVKERKASDRRRAAEEAAAAATAAALAASPPETPRSRQRNAEVCAQAGAEAAYKEMWLQAEWEPLLARQREQARARRASAERAAAEAAALARSLAEREKKEHEQQEAARLREVRSMAAEDAATAAFVAAAGVECERRSAVPVDAATGAAVAQVLANPSRELRWQLQDAERSLEAAARRRAVQQQREESDYHDWREQVRSARLRERRIEGRRWETHRDAEAKRSLELQGRDFLREQELQHAELLRATQAAARERAAGLQAAGGSPRDLLQEARSLAERQRAERERDLPRRLEQELWESLLAKTRRARQDAVGTPRAQRQRWGLLGAA</sequence>
<feature type="region of interest" description="Disordered" evidence="2">
    <location>
        <begin position="139"/>
        <end position="177"/>
    </location>
</feature>
<feature type="region of interest" description="Disordered" evidence="2">
    <location>
        <begin position="222"/>
        <end position="242"/>
    </location>
</feature>
<evidence type="ECO:0000313" key="3">
    <source>
        <dbReference type="EMBL" id="CAK0904827.1"/>
    </source>
</evidence>
<feature type="compositionally biased region" description="Basic and acidic residues" evidence="2">
    <location>
        <begin position="228"/>
        <end position="242"/>
    </location>
</feature>
<dbReference type="EMBL" id="CAUYUJ010021470">
    <property type="protein sequence ID" value="CAK0904827.1"/>
    <property type="molecule type" value="Genomic_DNA"/>
</dbReference>
<dbReference type="Proteomes" id="UP001189429">
    <property type="component" value="Unassembled WGS sequence"/>
</dbReference>
<evidence type="ECO:0000256" key="1">
    <source>
        <dbReference type="SAM" id="Coils"/>
    </source>
</evidence>
<accession>A0ABN9XXF6</accession>
<feature type="region of interest" description="Disordered" evidence="2">
    <location>
        <begin position="436"/>
        <end position="460"/>
    </location>
</feature>
<gene>
    <name evidence="3" type="ORF">PCOR1329_LOCUS80745</name>
</gene>
<proteinExistence type="predicted"/>
<feature type="compositionally biased region" description="Low complexity" evidence="2">
    <location>
        <begin position="150"/>
        <end position="162"/>
    </location>
</feature>
<feature type="compositionally biased region" description="Basic and acidic residues" evidence="2">
    <location>
        <begin position="139"/>
        <end position="149"/>
    </location>
</feature>
<keyword evidence="1" id="KW-0175">Coiled coil</keyword>
<name>A0ABN9XXF6_9DINO</name>
<keyword evidence="4" id="KW-1185">Reference proteome</keyword>
<feature type="region of interest" description="Disordered" evidence="2">
    <location>
        <begin position="1"/>
        <end position="66"/>
    </location>
</feature>
<protein>
    <recommendedName>
        <fullName evidence="5">Trichohyalin-plectin-homology domain-containing protein</fullName>
    </recommendedName>
</protein>